<dbReference type="GO" id="GO:0009141">
    <property type="term" value="P:nucleoside triphosphate metabolic process"/>
    <property type="evidence" value="ECO:0007669"/>
    <property type="project" value="TreeGrafter"/>
</dbReference>
<evidence type="ECO:0000313" key="4">
    <source>
        <dbReference type="Proteomes" id="UP001274830"/>
    </source>
</evidence>
<dbReference type="CDD" id="cd16018">
    <property type="entry name" value="Enpp"/>
    <property type="match status" value="1"/>
</dbReference>
<keyword evidence="2" id="KW-0472">Membrane</keyword>
<organism evidence="3 4">
    <name type="scientific">Recurvomyces mirabilis</name>
    <dbReference type="NCBI Taxonomy" id="574656"/>
    <lineage>
        <taxon>Eukaryota</taxon>
        <taxon>Fungi</taxon>
        <taxon>Dikarya</taxon>
        <taxon>Ascomycota</taxon>
        <taxon>Pezizomycotina</taxon>
        <taxon>Dothideomycetes</taxon>
        <taxon>Dothideomycetidae</taxon>
        <taxon>Mycosphaerellales</taxon>
        <taxon>Teratosphaeriaceae</taxon>
        <taxon>Recurvomyces</taxon>
    </lineage>
</organism>
<name>A0AAE0TMA3_9PEZI</name>
<dbReference type="AlphaFoldDB" id="A0AAE0TMA3"/>
<dbReference type="PANTHER" id="PTHR10151:SF120">
    <property type="entry name" value="BIS(5'-ADENOSYL)-TRIPHOSPHATASE"/>
    <property type="match status" value="1"/>
</dbReference>
<sequence>MEKIMSHAGFRNDDAEHNHSSDDSEKDDLPRTSEEVRRHDAETLTAEEDAERLLVGGSNAQPSQSGWKLRKEQKSRRSKRRRDGQEPEKRKLIYDTEEGGLRESSVESSSDYEEKDALQQTKSVKRSSKRRTICGFAVVHVVIVLAFLALLYGAWRASHTQRHPETNAADSTIPAEDEEKEQELPIGTTYKPQAMFNGTHTFDPTTILISLDGFRADFLQRHISPTLTAFVQIGVSPRYMLPSFPSLTFPNHFTLVTGLHPESHGVVGNTFWDPETEREFYYTDPERSMQPEWWQAEPLWVTAENAGRKTAVHMWPGSEVKGGADAVGAAYVDHYNGNEHLDNKVSRILGWLDLPAASERLPNGNTRPQLIAAYVPNVDVDGHKYGPNSTYIRSTIMEVDGMLNSLFEGLEKRNLTNIVNIVIVSDHGMSTTSVKRLIQIEDLVDTSLIEHTDGWPLYGLRPYDHSPSKLQEIYQGLIAKSKLPKYEHTFDVYLRDEDMPARYHFASSTRIAPLWIVPKAGWAIVTKEEFDIAGGAQEVYHPRGLHGYDNQHPLMRAIFVAKGPAFPHLPGSEVEPFQNTEVYNIVCDSLGIEPVPNNGTLRLPLKTSGVHDPDRLIETPEDLQDDPSLALPPEVANLAYGHGGVRPSSEPPVVPNLANRPDFMVPTAGIPPVETAISEPEKEAPQPVKPTETSEPARPVVHDGLDDDEKSGSINRWWEWVNGKIDAIKGWASNMLGKGDTKDDGGGDGES</sequence>
<feature type="compositionally biased region" description="Basic and acidic residues" evidence="1">
    <location>
        <begin position="1"/>
        <end position="42"/>
    </location>
</feature>
<dbReference type="PANTHER" id="PTHR10151">
    <property type="entry name" value="ECTONUCLEOTIDE PYROPHOSPHATASE/PHOSPHODIESTERASE"/>
    <property type="match status" value="1"/>
</dbReference>
<evidence type="ECO:0008006" key="5">
    <source>
        <dbReference type="Google" id="ProtNLM"/>
    </source>
</evidence>
<feature type="region of interest" description="Disordered" evidence="1">
    <location>
        <begin position="161"/>
        <end position="182"/>
    </location>
</feature>
<dbReference type="FunFam" id="3.30.1360.180:FF:000003">
    <property type="entry name" value="Type I phosphodiesterase/nucleotide pyrophosphatase family protein"/>
    <property type="match status" value="1"/>
</dbReference>
<dbReference type="GO" id="GO:0047429">
    <property type="term" value="F:nucleoside triphosphate diphosphatase activity"/>
    <property type="evidence" value="ECO:0007669"/>
    <property type="project" value="TreeGrafter"/>
</dbReference>
<dbReference type="GO" id="GO:0017111">
    <property type="term" value="F:ribonucleoside triphosphate phosphatase activity"/>
    <property type="evidence" value="ECO:0007669"/>
    <property type="project" value="TreeGrafter"/>
</dbReference>
<dbReference type="InterPro" id="IPR017850">
    <property type="entry name" value="Alkaline_phosphatase_core_sf"/>
</dbReference>
<dbReference type="Gene3D" id="3.40.720.10">
    <property type="entry name" value="Alkaline Phosphatase, subunit A"/>
    <property type="match status" value="1"/>
</dbReference>
<protein>
    <recommendedName>
        <fullName evidence="5">Phosphodiest-domain-containing protein</fullName>
    </recommendedName>
</protein>
<feature type="compositionally biased region" description="Basic and acidic residues" evidence="1">
    <location>
        <begin position="83"/>
        <end position="105"/>
    </location>
</feature>
<dbReference type="Pfam" id="PF01663">
    <property type="entry name" value="Phosphodiest"/>
    <property type="match status" value="1"/>
</dbReference>
<evidence type="ECO:0000313" key="3">
    <source>
        <dbReference type="EMBL" id="KAK3669482.1"/>
    </source>
</evidence>
<dbReference type="EMBL" id="JAUTXT010000082">
    <property type="protein sequence ID" value="KAK3669482.1"/>
    <property type="molecule type" value="Genomic_DNA"/>
</dbReference>
<feature type="compositionally biased region" description="Basic residues" evidence="1">
    <location>
        <begin position="71"/>
        <end position="82"/>
    </location>
</feature>
<gene>
    <name evidence="3" type="ORF">LTR78_010629</name>
</gene>
<evidence type="ECO:0000256" key="1">
    <source>
        <dbReference type="SAM" id="MobiDB-lite"/>
    </source>
</evidence>
<comment type="caution">
    <text evidence="3">The sequence shown here is derived from an EMBL/GenBank/DDBJ whole genome shotgun (WGS) entry which is preliminary data.</text>
</comment>
<dbReference type="InterPro" id="IPR002591">
    <property type="entry name" value="Phosphodiest/P_Trfase"/>
</dbReference>
<feature type="region of interest" description="Disordered" evidence="1">
    <location>
        <begin position="1"/>
        <end position="124"/>
    </location>
</feature>
<feature type="region of interest" description="Disordered" evidence="1">
    <location>
        <begin position="678"/>
        <end position="711"/>
    </location>
</feature>
<dbReference type="Gene3D" id="3.30.1360.180">
    <property type="match status" value="1"/>
</dbReference>
<evidence type="ECO:0000256" key="2">
    <source>
        <dbReference type="SAM" id="Phobius"/>
    </source>
</evidence>
<keyword evidence="4" id="KW-1185">Reference proteome</keyword>
<dbReference type="SUPFAM" id="SSF53649">
    <property type="entry name" value="Alkaline phosphatase-like"/>
    <property type="match status" value="1"/>
</dbReference>
<proteinExistence type="predicted"/>
<keyword evidence="2" id="KW-1133">Transmembrane helix</keyword>
<dbReference type="Proteomes" id="UP001274830">
    <property type="component" value="Unassembled WGS sequence"/>
</dbReference>
<feature type="transmembrane region" description="Helical" evidence="2">
    <location>
        <begin position="132"/>
        <end position="155"/>
    </location>
</feature>
<reference evidence="3" key="1">
    <citation type="submission" date="2023-07" db="EMBL/GenBank/DDBJ databases">
        <title>Black Yeasts Isolated from many extreme environments.</title>
        <authorList>
            <person name="Coleine C."/>
            <person name="Stajich J.E."/>
            <person name="Selbmann L."/>
        </authorList>
    </citation>
    <scope>NUCLEOTIDE SEQUENCE</scope>
    <source>
        <strain evidence="3">CCFEE 5485</strain>
    </source>
</reference>
<accession>A0AAE0TMA3</accession>
<keyword evidence="2" id="KW-0812">Transmembrane</keyword>